<dbReference type="PANTHER" id="PTHR12110:SF41">
    <property type="entry name" value="INOSOSE DEHYDRATASE"/>
    <property type="match status" value="1"/>
</dbReference>
<reference evidence="3" key="1">
    <citation type="submission" date="2017-09" db="EMBL/GenBank/DDBJ databases">
        <authorList>
            <person name="Varghese N."/>
            <person name="Submissions S."/>
        </authorList>
    </citation>
    <scope>NUCLEOTIDE SEQUENCE [LARGE SCALE GENOMIC DNA]</scope>
    <source>
        <strain evidence="3">JKS000234</strain>
    </source>
</reference>
<dbReference type="Pfam" id="PF01261">
    <property type="entry name" value="AP_endonuc_2"/>
    <property type="match status" value="1"/>
</dbReference>
<feature type="domain" description="Xylose isomerase-like TIM barrel" evidence="1">
    <location>
        <begin position="34"/>
        <end position="276"/>
    </location>
</feature>
<dbReference type="SUPFAM" id="SSF51658">
    <property type="entry name" value="Xylose isomerase-like"/>
    <property type="match status" value="1"/>
</dbReference>
<organism evidence="2 3">
    <name type="scientific">Candidatus Pantoea floridensis</name>
    <dbReference type="NCBI Taxonomy" id="1938870"/>
    <lineage>
        <taxon>Bacteria</taxon>
        <taxon>Pseudomonadati</taxon>
        <taxon>Pseudomonadota</taxon>
        <taxon>Gammaproteobacteria</taxon>
        <taxon>Enterobacterales</taxon>
        <taxon>Erwiniaceae</taxon>
        <taxon>Pantoea</taxon>
    </lineage>
</organism>
<proteinExistence type="predicted"/>
<dbReference type="EMBL" id="OCMY01000002">
    <property type="protein sequence ID" value="SOD60388.1"/>
    <property type="molecule type" value="Genomic_DNA"/>
</dbReference>
<keyword evidence="3" id="KW-1185">Reference proteome</keyword>
<accession>A0A286DNW3</accession>
<evidence type="ECO:0000259" key="1">
    <source>
        <dbReference type="Pfam" id="PF01261"/>
    </source>
</evidence>
<dbReference type="NCBIfam" id="TIGR04379">
    <property type="entry name" value="myo_inos_iolE"/>
    <property type="match status" value="1"/>
</dbReference>
<dbReference type="Gene3D" id="3.20.20.150">
    <property type="entry name" value="Divalent-metal-dependent TIM barrel enzymes"/>
    <property type="match status" value="1"/>
</dbReference>
<sequence length="303" mass="33285">MLKAKLGIAPIAWSNDDLPQLGGDTPLTTCLSESHQAGFQGVETGGKFPKTSEALKPLLQEFQLDLVSGWYSGTLLDNSVEAEIKKSLPQMALFRDCGAACLVYGETAGTIQNQQRVPLVQRRRLTDEQMREYGEKLIQFAAFCRDYGVPLAFHHHMGTAIEDEHDIDRLMAVTTPDVGLLFDAGHLVFAGVDPLRILEKHGSRIIHVHTKDVRESVLHAIDRNRDSFLDAVLKGIYTVPGDGMIDFNAIVNKLAQIGYQGWFVVEAEQDPAKAPPLEYAHIGYKTLRSALDAAGYSVISGAL</sequence>
<gene>
    <name evidence="2" type="ORF">SAMN06273570_4682</name>
</gene>
<dbReference type="Proteomes" id="UP000219271">
    <property type="component" value="Unassembled WGS sequence"/>
</dbReference>
<dbReference type="AlphaFoldDB" id="A0A286DNW3"/>
<name>A0A286DNW3_9GAMM</name>
<evidence type="ECO:0000313" key="2">
    <source>
        <dbReference type="EMBL" id="SOD60388.1"/>
    </source>
</evidence>
<dbReference type="InterPro" id="IPR050312">
    <property type="entry name" value="IolE/XylAMocC-like"/>
</dbReference>
<evidence type="ECO:0000313" key="3">
    <source>
        <dbReference type="Proteomes" id="UP000219271"/>
    </source>
</evidence>
<dbReference type="RefSeq" id="WP_320204539.1">
    <property type="nucleotide sequence ID" value="NZ_OCMY01000002.1"/>
</dbReference>
<dbReference type="PANTHER" id="PTHR12110">
    <property type="entry name" value="HYDROXYPYRUVATE ISOMERASE"/>
    <property type="match status" value="1"/>
</dbReference>
<dbReference type="InterPro" id="IPR036237">
    <property type="entry name" value="Xyl_isomerase-like_sf"/>
</dbReference>
<protein>
    <submittedName>
        <fullName evidence="2">2-keto-myo-inositol dehydratase</fullName>
    </submittedName>
</protein>
<dbReference type="InterPro" id="IPR030823">
    <property type="entry name" value="IolE/MocC"/>
</dbReference>
<dbReference type="InterPro" id="IPR013022">
    <property type="entry name" value="Xyl_isomerase-like_TIM-brl"/>
</dbReference>